<accession>A0A1M6LNE5</accession>
<keyword evidence="1" id="KW-0175">Coiled coil</keyword>
<evidence type="ECO:0000313" key="4">
    <source>
        <dbReference type="Proteomes" id="UP000184082"/>
    </source>
</evidence>
<organism evidence="3 4">
    <name type="scientific">Caminicella sporogenes DSM 14501</name>
    <dbReference type="NCBI Taxonomy" id="1121266"/>
    <lineage>
        <taxon>Bacteria</taxon>
        <taxon>Bacillati</taxon>
        <taxon>Bacillota</taxon>
        <taxon>Clostridia</taxon>
        <taxon>Peptostreptococcales</taxon>
        <taxon>Caminicellaceae</taxon>
        <taxon>Caminicella</taxon>
    </lineage>
</organism>
<dbReference type="InterPro" id="IPR002035">
    <property type="entry name" value="VWF_A"/>
</dbReference>
<gene>
    <name evidence="3" type="ORF">SAMN02745883_00279</name>
</gene>
<dbReference type="PROSITE" id="PS50234">
    <property type="entry name" value="VWFA"/>
    <property type="match status" value="1"/>
</dbReference>
<evidence type="ECO:0000256" key="1">
    <source>
        <dbReference type="SAM" id="Coils"/>
    </source>
</evidence>
<reference evidence="3 4" key="1">
    <citation type="submission" date="2016-11" db="EMBL/GenBank/DDBJ databases">
        <authorList>
            <person name="Jaros S."/>
            <person name="Januszkiewicz K."/>
            <person name="Wedrychowicz H."/>
        </authorList>
    </citation>
    <scope>NUCLEOTIDE SEQUENCE [LARGE SCALE GENOMIC DNA]</scope>
    <source>
        <strain evidence="3 4">DSM 14501</strain>
    </source>
</reference>
<dbReference type="Pfam" id="PF13519">
    <property type="entry name" value="VWA_2"/>
    <property type="match status" value="1"/>
</dbReference>
<dbReference type="AlphaFoldDB" id="A0A1M6LNE5"/>
<dbReference type="SUPFAM" id="SSF53300">
    <property type="entry name" value="vWA-like"/>
    <property type="match status" value="1"/>
</dbReference>
<feature type="domain" description="VWFA" evidence="2">
    <location>
        <begin position="80"/>
        <end position="326"/>
    </location>
</feature>
<name>A0A1M6LNE5_9FIRM</name>
<dbReference type="CDD" id="cd00198">
    <property type="entry name" value="vWFA"/>
    <property type="match status" value="1"/>
</dbReference>
<proteinExistence type="predicted"/>
<dbReference type="InterPro" id="IPR051266">
    <property type="entry name" value="CLCR"/>
</dbReference>
<dbReference type="EMBL" id="FRAJ01000003">
    <property type="protein sequence ID" value="SHJ72685.1"/>
    <property type="molecule type" value="Genomic_DNA"/>
</dbReference>
<dbReference type="SMART" id="SM00327">
    <property type="entry name" value="VWA"/>
    <property type="match status" value="1"/>
</dbReference>
<dbReference type="Proteomes" id="UP000184082">
    <property type="component" value="Unassembled WGS sequence"/>
</dbReference>
<evidence type="ECO:0000259" key="2">
    <source>
        <dbReference type="PROSITE" id="PS50234"/>
    </source>
</evidence>
<feature type="coiled-coil region" evidence="1">
    <location>
        <begin position="135"/>
        <end position="162"/>
    </location>
</feature>
<protein>
    <submittedName>
        <fullName evidence="3">von Willebrand factor type A domain-containing protein</fullName>
    </submittedName>
</protein>
<dbReference type="PANTHER" id="PTHR10579">
    <property type="entry name" value="CALCIUM-ACTIVATED CHLORIDE CHANNEL REGULATOR"/>
    <property type="match status" value="1"/>
</dbReference>
<sequence>MKKNTAIVIILFLMLGCIFPSADYALSYQKPNVKAPVNMVRSVEKSQVLVGEEFKVRYKFQPQPIPAGQISPDVYLKDKEIVLVMDTSGSMNWNLDGGNYGQSRMKIAKKAAKHFIDKLKYDPSIKIALIEYNNFASVKQDLVKLTDRYDKLNKQIDNLKAGGGTNIGDGLRKAYYTLLNSGSDNARKYIVFLTDGEPTAFSFDSIRYRKKWFWDIWTPSIGELVGDNYSIMVSAISNPVYKMDNDSSINCFVNWGTNDYNNYSLEYAKKVSNMIGNSDTPIIDAFFIAFSRDSNSNKLKEIANECNGYYKKAVDDKALDEVYDKLSQQIASDLPIHSIYFEETFPDNIEIVNVPQNMEIRGQKVIGDIGSINYNLNKETNQFEAEPFEFEITLRAKETGRFVLGENDTSFIRYTDIDGTVNTIKYFPESEISVYENQPPEIKAKISNSFESDKIYRLNIDIDEPAQIEIMDVNGNSLGKYTRNTKGSFDIELNKEDLVGNYIIVKAIDYFQNEVEEKVPLIQINEIDISDNINENNNREGNIKIVTQENSIIREITLNDILLGENRLTDNGEYVQQVELIHGMNSLKIVVVNEYNNIAELNYKIMSDNTSLKIYSKYNNNQTKIMQKTVEDIKFNFKINVPVNDLEFVLDLTKNADSDINLNTISIFDDNVKIIKTDTGKNIEDINVMSTINQNGNLIISIDKDSPIESGEYTILVPIKVNDNELGNSSEFNLNIIKYKINGSEVDLKDSPVEINIKVVKLPGLL</sequence>
<keyword evidence="4" id="KW-1185">Reference proteome</keyword>
<evidence type="ECO:0000313" key="3">
    <source>
        <dbReference type="EMBL" id="SHJ72685.1"/>
    </source>
</evidence>
<dbReference type="RefSeq" id="WP_072965588.1">
    <property type="nucleotide sequence ID" value="NZ_FRAJ01000003.1"/>
</dbReference>
<dbReference type="Gene3D" id="3.40.50.410">
    <property type="entry name" value="von Willebrand factor, type A domain"/>
    <property type="match status" value="1"/>
</dbReference>
<dbReference type="PANTHER" id="PTHR10579:SF43">
    <property type="entry name" value="ZINC FINGER (C3HC4-TYPE RING FINGER) FAMILY PROTEIN"/>
    <property type="match status" value="1"/>
</dbReference>
<dbReference type="PROSITE" id="PS51257">
    <property type="entry name" value="PROKAR_LIPOPROTEIN"/>
    <property type="match status" value="1"/>
</dbReference>
<dbReference type="STRING" id="1121266.SAMN02745883_00279"/>
<dbReference type="InterPro" id="IPR036465">
    <property type="entry name" value="vWFA_dom_sf"/>
</dbReference>